<organism evidence="1 2">
    <name type="scientific">Mangrovibacterium diazotrophicum</name>
    <dbReference type="NCBI Taxonomy" id="1261403"/>
    <lineage>
        <taxon>Bacteria</taxon>
        <taxon>Pseudomonadati</taxon>
        <taxon>Bacteroidota</taxon>
        <taxon>Bacteroidia</taxon>
        <taxon>Marinilabiliales</taxon>
        <taxon>Prolixibacteraceae</taxon>
        <taxon>Mangrovibacterium</taxon>
    </lineage>
</organism>
<gene>
    <name evidence="1" type="ORF">BC643_1275</name>
</gene>
<sequence length="489" mass="56047">MKKYLYILLIGVAGALGFQSCQDDPAFPDPGFDIADQRVEVRRDTADYYNISMEMEVPNGVKVIELINAVDYTVLEEINEFNGLKNFLFTYEVDLTQFENDTVLNYIVKVIDNDSRSFNQGIRISVKRLSYPEIKLVGGSNLAVAAPAYIVKGLVSTGLNALESISIQFEGEEQYFFSPVDTTIYEMTLKQLVFLGDMQIGQDYVIDIVIADQTGQVSTTKITLHKTDEIKHPYRIYYTNYNSINYTINLEYEAGTDRLSWFEYIFPTGSSYTNNFYYNEAGMLDSIIYRSVTTAGTFSYDKRYRFYYTDGTTQLASLELQEFDYDDLGQLVSESDVEVLADGFVYREDGSVEQFYYEGKQIADVTYSDPFNLGETIFSEYWQSASYAKNSSRRQQFVEFDPVLMPTYVEGFPQFYMDNSIMLNVYRDLLWNKYIPLETVGASSYAYLYTPVYQYETDNDGNITSIVKTYIGGGYPAAGSNETYTFLYE</sequence>
<reference evidence="1 2" key="1">
    <citation type="submission" date="2018-09" db="EMBL/GenBank/DDBJ databases">
        <title>Genomic Encyclopedia of Archaeal and Bacterial Type Strains, Phase II (KMG-II): from individual species to whole genera.</title>
        <authorList>
            <person name="Goeker M."/>
        </authorList>
    </citation>
    <scope>NUCLEOTIDE SEQUENCE [LARGE SCALE GENOMIC DNA]</scope>
    <source>
        <strain evidence="1 2">DSM 27148</strain>
    </source>
</reference>
<dbReference type="AlphaFoldDB" id="A0A419W686"/>
<accession>A0A419W686</accession>
<name>A0A419W686_9BACT</name>
<dbReference type="RefSeq" id="WP_120272286.1">
    <property type="nucleotide sequence ID" value="NZ_RAPN01000001.1"/>
</dbReference>
<protein>
    <submittedName>
        <fullName evidence="1">Uncharacterized protein</fullName>
    </submittedName>
</protein>
<evidence type="ECO:0000313" key="1">
    <source>
        <dbReference type="EMBL" id="RKD90930.1"/>
    </source>
</evidence>
<keyword evidence="2" id="KW-1185">Reference proteome</keyword>
<dbReference type="PROSITE" id="PS51257">
    <property type="entry name" value="PROKAR_LIPOPROTEIN"/>
    <property type="match status" value="1"/>
</dbReference>
<proteinExistence type="predicted"/>
<comment type="caution">
    <text evidence="1">The sequence shown here is derived from an EMBL/GenBank/DDBJ whole genome shotgun (WGS) entry which is preliminary data.</text>
</comment>
<dbReference type="OrthoDB" id="1411646at2"/>
<dbReference type="Proteomes" id="UP000283387">
    <property type="component" value="Unassembled WGS sequence"/>
</dbReference>
<dbReference type="EMBL" id="RAPN01000001">
    <property type="protein sequence ID" value="RKD90930.1"/>
    <property type="molecule type" value="Genomic_DNA"/>
</dbReference>
<evidence type="ECO:0000313" key="2">
    <source>
        <dbReference type="Proteomes" id="UP000283387"/>
    </source>
</evidence>